<comment type="caution">
    <text evidence="1">The sequence shown here is derived from an EMBL/GenBank/DDBJ whole genome shotgun (WGS) entry which is preliminary data.</text>
</comment>
<accession>A0AAU9XZJ8</accession>
<proteinExistence type="predicted"/>
<sequence length="326" mass="36898">MTNDSVVCVYCALFGQQEKVSQQEGSFVSIKGVSDWSNIGRLVKLHTCELSPHHDAVIKGDNFVHISSGNQKDIYSHLASKISKTVERNRHILQAIIDIVLLCGKQNFALRGHRQENRNFPTLFQFRAKTDPVHAGHLNSDESRAIPKYTSPDIQNELIERCDDYIRKLLLQNCSNELQILEQRSTSQYVPINFVHRKEGENKEGVREDFLGFLEAESPKGVAPTENFMNTLTDFGIDIHKMRTQRYDNSANMSGVHRRVQAVTRQQVLEAAYCHCKAYSLNLAIGDACGEPLIRNMLSTIQTIAFALDYSAKRLLAFQESLDQNA</sequence>
<dbReference type="EMBL" id="CALNXJ010000086">
    <property type="protein sequence ID" value="CAH3162643.1"/>
    <property type="molecule type" value="Genomic_DNA"/>
</dbReference>
<organism evidence="1 2">
    <name type="scientific">Pocillopora meandrina</name>
    <dbReference type="NCBI Taxonomy" id="46732"/>
    <lineage>
        <taxon>Eukaryota</taxon>
        <taxon>Metazoa</taxon>
        <taxon>Cnidaria</taxon>
        <taxon>Anthozoa</taxon>
        <taxon>Hexacorallia</taxon>
        <taxon>Scleractinia</taxon>
        <taxon>Astrocoeniina</taxon>
        <taxon>Pocilloporidae</taxon>
        <taxon>Pocillopora</taxon>
    </lineage>
</organism>
<name>A0AAU9XZJ8_9CNID</name>
<keyword evidence="2" id="KW-1185">Reference proteome</keyword>
<gene>
    <name evidence="1" type="ORF">PMEA_00034294</name>
</gene>
<dbReference type="Proteomes" id="UP001159428">
    <property type="component" value="Unassembled WGS sequence"/>
</dbReference>
<evidence type="ECO:0000313" key="1">
    <source>
        <dbReference type="EMBL" id="CAH3162643.1"/>
    </source>
</evidence>
<dbReference type="PANTHER" id="PTHR45749">
    <property type="match status" value="1"/>
</dbReference>
<evidence type="ECO:0000313" key="2">
    <source>
        <dbReference type="Proteomes" id="UP001159428"/>
    </source>
</evidence>
<evidence type="ECO:0008006" key="3">
    <source>
        <dbReference type="Google" id="ProtNLM"/>
    </source>
</evidence>
<dbReference type="PANTHER" id="PTHR45749:SF21">
    <property type="entry name" value="DUF4371 DOMAIN-CONTAINING PROTEIN"/>
    <property type="match status" value="1"/>
</dbReference>
<dbReference type="AlphaFoldDB" id="A0AAU9XZJ8"/>
<protein>
    <recommendedName>
        <fullName evidence="3">DUF4371 domain-containing protein</fullName>
    </recommendedName>
</protein>
<reference evidence="1 2" key="1">
    <citation type="submission" date="2022-05" db="EMBL/GenBank/DDBJ databases">
        <authorList>
            <consortium name="Genoscope - CEA"/>
            <person name="William W."/>
        </authorList>
    </citation>
    <scope>NUCLEOTIDE SEQUENCE [LARGE SCALE GENOMIC DNA]</scope>
</reference>